<evidence type="ECO:0000259" key="4">
    <source>
        <dbReference type="PROSITE" id="PS50002"/>
    </source>
</evidence>
<dbReference type="PANTHER" id="PTHR14234:SF20">
    <property type="entry name" value="PERIPHERAL-TYPE BENZODIAZEPINE RECEPTOR-ASSOCIATED PROTEIN 1"/>
    <property type="match status" value="1"/>
</dbReference>
<keyword evidence="1 2" id="KW-0728">SH3 domain</keyword>
<dbReference type="GO" id="GO:0030156">
    <property type="term" value="F:benzodiazepine receptor binding"/>
    <property type="evidence" value="ECO:0007669"/>
    <property type="project" value="TreeGrafter"/>
</dbReference>
<evidence type="ECO:0000256" key="2">
    <source>
        <dbReference type="PROSITE-ProRule" id="PRU00192"/>
    </source>
</evidence>
<dbReference type="PRINTS" id="PR00452">
    <property type="entry name" value="SH3DOMAIN"/>
</dbReference>
<dbReference type="InterPro" id="IPR036028">
    <property type="entry name" value="SH3-like_dom_sf"/>
</dbReference>
<dbReference type="PROSITE" id="PS50002">
    <property type="entry name" value="SH3"/>
    <property type="match status" value="2"/>
</dbReference>
<proteinExistence type="predicted"/>
<name>A0A8D0L1J8_SPHPU</name>
<feature type="domain" description="SH3" evidence="4">
    <location>
        <begin position="101"/>
        <end position="168"/>
    </location>
</feature>
<protein>
    <recommendedName>
        <fullName evidence="4">SH3 domain-containing protein</fullName>
    </recommendedName>
</protein>
<dbReference type="Proteomes" id="UP000694392">
    <property type="component" value="Unplaced"/>
</dbReference>
<dbReference type="OMA" id="ERPRIWA"/>
<dbReference type="SMART" id="SM00326">
    <property type="entry name" value="SH3"/>
    <property type="match status" value="2"/>
</dbReference>
<evidence type="ECO:0000256" key="3">
    <source>
        <dbReference type="SAM" id="MobiDB-lite"/>
    </source>
</evidence>
<dbReference type="Gene3D" id="2.30.30.40">
    <property type="entry name" value="SH3 Domains"/>
    <property type="match status" value="2"/>
</dbReference>
<dbReference type="FunFam" id="2.30.30.40:FF:000016">
    <property type="entry name" value="RIMS-binding protein 2 isoform X2"/>
    <property type="match status" value="1"/>
</dbReference>
<feature type="region of interest" description="Disordered" evidence="3">
    <location>
        <begin position="197"/>
        <end position="238"/>
    </location>
</feature>
<sequence length="262" mass="28485">MSPNPDAEEEIPFKEGQILKVYGDKDVDGFYRGECAGKIGYIPCNMVSEVCVENNKVKKDLLKQGCVPASTLVGNLVELENQENDKACSGRGQEDCQPEPDALRTMVAIFDYNPRESSPNLDVEVELPFTAGDIITVLGCMDDDGFYYGEVNGQRGLVPSNFLEAVPLDGGATEGIHSKDQDSCAPSAETQLNSFVLGEEQNSTTRTSKGSPSCSTSTGPSPEPALEESPEPSEVPALRKRKRSFFLKGRKLFKKLGFSKKD</sequence>
<dbReference type="GeneTree" id="ENSGT00950000183203"/>
<reference evidence="5" key="1">
    <citation type="submission" date="2025-08" db="UniProtKB">
        <authorList>
            <consortium name="Ensembl"/>
        </authorList>
    </citation>
    <scope>IDENTIFICATION</scope>
</reference>
<dbReference type="FunFam" id="2.30.30.40:FF:000023">
    <property type="entry name" value="RIMS-binding protein 2 isoform F"/>
    <property type="match status" value="1"/>
</dbReference>
<dbReference type="CDD" id="cd12013">
    <property type="entry name" value="SH3_RIM-BP_3"/>
    <property type="match status" value="1"/>
</dbReference>
<feature type="domain" description="SH3" evidence="4">
    <location>
        <begin position="1"/>
        <end position="52"/>
    </location>
</feature>
<feature type="compositionally biased region" description="Low complexity" evidence="3">
    <location>
        <begin position="207"/>
        <end position="220"/>
    </location>
</feature>
<dbReference type="SUPFAM" id="SSF50044">
    <property type="entry name" value="SH3-domain"/>
    <property type="match status" value="2"/>
</dbReference>
<dbReference type="InterPro" id="IPR001452">
    <property type="entry name" value="SH3_domain"/>
</dbReference>
<reference evidence="5" key="2">
    <citation type="submission" date="2025-09" db="UniProtKB">
        <authorList>
            <consortium name="Ensembl"/>
        </authorList>
    </citation>
    <scope>IDENTIFICATION</scope>
</reference>
<keyword evidence="6" id="KW-1185">Reference proteome</keyword>
<feature type="compositionally biased region" description="Polar residues" evidence="3">
    <location>
        <begin position="197"/>
        <end position="206"/>
    </location>
</feature>
<dbReference type="InterPro" id="IPR035755">
    <property type="entry name" value="RIM-BP_SH3_3"/>
</dbReference>
<dbReference type="Pfam" id="PF07653">
    <property type="entry name" value="SH3_2"/>
    <property type="match status" value="2"/>
</dbReference>
<evidence type="ECO:0000313" key="5">
    <source>
        <dbReference type="Ensembl" id="ENSSPUP00000001874.1"/>
    </source>
</evidence>
<dbReference type="Ensembl" id="ENSSPUT00000001976.1">
    <property type="protein sequence ID" value="ENSSPUP00000001874.1"/>
    <property type="gene ID" value="ENSSPUG00000001456.1"/>
</dbReference>
<dbReference type="InterPro" id="IPR040325">
    <property type="entry name" value="RIMBP1/2/3"/>
</dbReference>
<accession>A0A8D0L1J8</accession>
<dbReference type="AlphaFoldDB" id="A0A8D0L1J8"/>
<dbReference type="PANTHER" id="PTHR14234">
    <property type="entry name" value="RIM BINDING PROTEIN-RELATED"/>
    <property type="match status" value="1"/>
</dbReference>
<evidence type="ECO:0000256" key="1">
    <source>
        <dbReference type="ARBA" id="ARBA00022443"/>
    </source>
</evidence>
<evidence type="ECO:0000313" key="6">
    <source>
        <dbReference type="Proteomes" id="UP000694392"/>
    </source>
</evidence>
<organism evidence="5 6">
    <name type="scientific">Sphenodon punctatus</name>
    <name type="common">Tuatara</name>
    <name type="synonym">Hatteria punctata</name>
    <dbReference type="NCBI Taxonomy" id="8508"/>
    <lineage>
        <taxon>Eukaryota</taxon>
        <taxon>Metazoa</taxon>
        <taxon>Chordata</taxon>
        <taxon>Craniata</taxon>
        <taxon>Vertebrata</taxon>
        <taxon>Euteleostomi</taxon>
        <taxon>Lepidosauria</taxon>
        <taxon>Sphenodontia</taxon>
        <taxon>Sphenodontidae</taxon>
        <taxon>Sphenodon</taxon>
    </lineage>
</organism>